<dbReference type="Proteomes" id="UP001500390">
    <property type="component" value="Unassembled WGS sequence"/>
</dbReference>
<feature type="compositionally biased region" description="Low complexity" evidence="1">
    <location>
        <begin position="83"/>
        <end position="130"/>
    </location>
</feature>
<feature type="region of interest" description="Disordered" evidence="1">
    <location>
        <begin position="1"/>
        <end position="66"/>
    </location>
</feature>
<organism evidence="4 5">
    <name type="scientific">Ornithinibacter aureus</name>
    <dbReference type="NCBI Taxonomy" id="622664"/>
    <lineage>
        <taxon>Bacteria</taxon>
        <taxon>Bacillati</taxon>
        <taxon>Actinomycetota</taxon>
        <taxon>Actinomycetes</taxon>
        <taxon>Micrococcales</taxon>
        <taxon>Intrasporangiaceae</taxon>
        <taxon>Ornithinibacter</taxon>
    </lineage>
</organism>
<feature type="compositionally biased region" description="Low complexity" evidence="1">
    <location>
        <begin position="43"/>
        <end position="61"/>
    </location>
</feature>
<dbReference type="Pfam" id="PF10708">
    <property type="entry name" value="DUF2510"/>
    <property type="match status" value="1"/>
</dbReference>
<comment type="caution">
    <text evidence="4">The sequence shown here is derived from an EMBL/GenBank/DDBJ whole genome shotgun (WGS) entry which is preliminary data.</text>
</comment>
<evidence type="ECO:0000256" key="1">
    <source>
        <dbReference type="SAM" id="MobiDB-lite"/>
    </source>
</evidence>
<evidence type="ECO:0000313" key="4">
    <source>
        <dbReference type="EMBL" id="GAA4397430.1"/>
    </source>
</evidence>
<keyword evidence="2" id="KW-0472">Membrane</keyword>
<reference evidence="5" key="1">
    <citation type="journal article" date="2019" name="Int. J. Syst. Evol. Microbiol.">
        <title>The Global Catalogue of Microorganisms (GCM) 10K type strain sequencing project: providing services to taxonomists for standard genome sequencing and annotation.</title>
        <authorList>
            <consortium name="The Broad Institute Genomics Platform"/>
            <consortium name="The Broad Institute Genome Sequencing Center for Infectious Disease"/>
            <person name="Wu L."/>
            <person name="Ma J."/>
        </authorList>
    </citation>
    <scope>NUCLEOTIDE SEQUENCE [LARGE SCALE GENOMIC DNA]</scope>
    <source>
        <strain evidence="5">JCM 17738</strain>
    </source>
</reference>
<keyword evidence="2" id="KW-0812">Transmembrane</keyword>
<feature type="region of interest" description="Disordered" evidence="1">
    <location>
        <begin position="81"/>
        <end position="132"/>
    </location>
</feature>
<feature type="transmembrane region" description="Helical" evidence="2">
    <location>
        <begin position="146"/>
        <end position="168"/>
    </location>
</feature>
<keyword evidence="5" id="KW-1185">Reference proteome</keyword>
<accession>A0ABP8JY65</accession>
<dbReference type="RefSeq" id="WP_159902415.1">
    <property type="nucleotide sequence ID" value="NZ_BAABFX010000028.1"/>
</dbReference>
<dbReference type="EMBL" id="BAABFX010000028">
    <property type="protein sequence ID" value="GAA4397430.1"/>
    <property type="molecule type" value="Genomic_DNA"/>
</dbReference>
<feature type="domain" description="DUF2510" evidence="3">
    <location>
        <begin position="5"/>
        <end position="32"/>
    </location>
</feature>
<proteinExistence type="predicted"/>
<dbReference type="InterPro" id="IPR018929">
    <property type="entry name" value="DUF2510"/>
</dbReference>
<evidence type="ECO:0000256" key="2">
    <source>
        <dbReference type="SAM" id="Phobius"/>
    </source>
</evidence>
<sequence>MSAPAGWHLQPDGQERFWDGTQWTDQFRSPAPIDPTAPPPAPSWASSSDAVGDALSDSDSVSDSDHTQVFDVAGTQALPRQDAAAPGAYPPAGQASVGYPQQGYPQQGYPQQGYAPGQPQTGYGAPGSAGYPPPVKSGSSGLAKGCLIAGVVLLGLIAIVIAAIAFFAPRVADSVNETFPSGFPTSLPSGFPTDLPTDLPSGLPTDLPSGLPTDIEQNIELTVGDGFELPRATIDGGWTLVPQGSGIPIVNITGMKATLGDANGFPVLFTMRFPAAGGETVETVCTTPGGEPGAVVDVSCVPLFGDVAEARTVTVTASL</sequence>
<feature type="compositionally biased region" description="Pro residues" evidence="1">
    <location>
        <begin position="32"/>
        <end position="42"/>
    </location>
</feature>
<evidence type="ECO:0000313" key="5">
    <source>
        <dbReference type="Proteomes" id="UP001500390"/>
    </source>
</evidence>
<evidence type="ECO:0000259" key="3">
    <source>
        <dbReference type="Pfam" id="PF10708"/>
    </source>
</evidence>
<gene>
    <name evidence="4" type="ORF">GCM10023153_21320</name>
</gene>
<protein>
    <recommendedName>
        <fullName evidence="3">DUF2510 domain-containing protein</fullName>
    </recommendedName>
</protein>
<name>A0ABP8JY65_9MICO</name>
<keyword evidence="2" id="KW-1133">Transmembrane helix</keyword>